<gene>
    <name evidence="2" type="ORF">UFOVP1218_13</name>
    <name evidence="1" type="ORF">UFOVP489_3</name>
</gene>
<reference evidence="1" key="1">
    <citation type="submission" date="2020-04" db="EMBL/GenBank/DDBJ databases">
        <authorList>
            <person name="Chiriac C."/>
            <person name="Salcher M."/>
            <person name="Ghai R."/>
            <person name="Kavagutti S V."/>
        </authorList>
    </citation>
    <scope>NUCLEOTIDE SEQUENCE</scope>
</reference>
<evidence type="ECO:0000313" key="2">
    <source>
        <dbReference type="EMBL" id="CAB4191123.1"/>
    </source>
</evidence>
<name>A0A6J5MIP2_9CAUD</name>
<dbReference type="EMBL" id="LR796458">
    <property type="protein sequence ID" value="CAB4145313.1"/>
    <property type="molecule type" value="Genomic_DNA"/>
</dbReference>
<organism evidence="1">
    <name type="scientific">uncultured Caudovirales phage</name>
    <dbReference type="NCBI Taxonomy" id="2100421"/>
    <lineage>
        <taxon>Viruses</taxon>
        <taxon>Duplodnaviria</taxon>
        <taxon>Heunggongvirae</taxon>
        <taxon>Uroviricota</taxon>
        <taxon>Caudoviricetes</taxon>
        <taxon>Peduoviridae</taxon>
        <taxon>Maltschvirus</taxon>
        <taxon>Maltschvirus maltsch</taxon>
    </lineage>
</organism>
<evidence type="ECO:0008006" key="3">
    <source>
        <dbReference type="Google" id="ProtNLM"/>
    </source>
</evidence>
<accession>A0A6J5MIP2</accession>
<protein>
    <recommendedName>
        <fullName evidence="3">Gp6 domain containing protein</fullName>
    </recommendedName>
</protein>
<sequence>MPSIVTAEELRTVLGVSESLYDDVYLDSVIDSAEQTILPLLTQYQSSVAAYRIYNNILYVTTLRPNYFVTGQSVVISNVATGIDATYTITKDEVTPYRFTATKTASDVILTPVIPAGKATLSGHSAAAIYAGVAPIHSAILVVSVEIFQSITAPGNQIMQDNFTPAPFVLGRSLQNRVIGLLGPFIDVETMAQ</sequence>
<proteinExistence type="predicted"/>
<dbReference type="EMBL" id="LR797160">
    <property type="protein sequence ID" value="CAB4191123.1"/>
    <property type="molecule type" value="Genomic_DNA"/>
</dbReference>
<evidence type="ECO:0000313" key="1">
    <source>
        <dbReference type="EMBL" id="CAB4145313.1"/>
    </source>
</evidence>